<dbReference type="CDD" id="cd00093">
    <property type="entry name" value="HTH_XRE"/>
    <property type="match status" value="1"/>
</dbReference>
<dbReference type="RefSeq" id="WP_387407148.1">
    <property type="nucleotide sequence ID" value="NZ_JBIAQY010000043.1"/>
</dbReference>
<protein>
    <submittedName>
        <fullName evidence="2">Helix-turn-helix domain-containing protein</fullName>
    </submittedName>
</protein>
<proteinExistence type="predicted"/>
<dbReference type="InterPro" id="IPR001387">
    <property type="entry name" value="Cro/C1-type_HTH"/>
</dbReference>
<sequence length="329" mass="37083">MTDRAPHLRELGSFLKARRGELTPADVGLPVRGSSTRRVRGLRREEVADLVAISQDYYTRVEQGRLAPAEQVLEALVHALRLNDDQRAYVESLARRVDHRSAPKRRQPIVRPQIQRLLDQLTDTPALVFGRYLDILAWNHLAASLLTDFSQMPARQRNYVRMVFTDPAMRTLYADWEGVAKTCVAILRMDAASNPTDPVLTALVGELSIADPQFRQWWAARHVARQEFGTKTLIHPDVGELTLDWDTFRYTGDPDQQLVLWSARPGTTSHEKLRILTSWSADCGYPASASLISRQRPDGSTDHEIIATCGLPCGWRAPVPMTRMTGPEI</sequence>
<dbReference type="PANTHER" id="PTHR35010">
    <property type="entry name" value="BLL4672 PROTEIN-RELATED"/>
    <property type="match status" value="1"/>
</dbReference>
<keyword evidence="3" id="KW-1185">Reference proteome</keyword>
<dbReference type="SUPFAM" id="SSF47413">
    <property type="entry name" value="lambda repressor-like DNA-binding domains"/>
    <property type="match status" value="1"/>
</dbReference>
<dbReference type="EMBL" id="JBIAQY010000043">
    <property type="protein sequence ID" value="MFF3575232.1"/>
    <property type="molecule type" value="Genomic_DNA"/>
</dbReference>
<evidence type="ECO:0000259" key="1">
    <source>
        <dbReference type="PROSITE" id="PS50943"/>
    </source>
</evidence>
<dbReference type="Gene3D" id="1.10.260.40">
    <property type="entry name" value="lambda repressor-like DNA-binding domains"/>
    <property type="match status" value="1"/>
</dbReference>
<organism evidence="2 3">
    <name type="scientific">Nocardia jiangxiensis</name>
    <dbReference type="NCBI Taxonomy" id="282685"/>
    <lineage>
        <taxon>Bacteria</taxon>
        <taxon>Bacillati</taxon>
        <taxon>Actinomycetota</taxon>
        <taxon>Actinomycetes</taxon>
        <taxon>Mycobacteriales</taxon>
        <taxon>Nocardiaceae</taxon>
        <taxon>Nocardia</taxon>
    </lineage>
</organism>
<dbReference type="SMART" id="SM00530">
    <property type="entry name" value="HTH_XRE"/>
    <property type="match status" value="1"/>
</dbReference>
<comment type="caution">
    <text evidence="2">The sequence shown here is derived from an EMBL/GenBank/DDBJ whole genome shotgun (WGS) entry which is preliminary data.</text>
</comment>
<dbReference type="Gene3D" id="3.30.450.180">
    <property type="match status" value="1"/>
</dbReference>
<accession>A0ABW6SGA9</accession>
<dbReference type="Pfam" id="PF13560">
    <property type="entry name" value="HTH_31"/>
    <property type="match status" value="1"/>
</dbReference>
<feature type="domain" description="HTH cro/C1-type" evidence="1">
    <location>
        <begin position="37"/>
        <end position="87"/>
    </location>
</feature>
<dbReference type="InterPro" id="IPR010982">
    <property type="entry name" value="Lambda_DNA-bd_dom_sf"/>
</dbReference>
<evidence type="ECO:0000313" key="3">
    <source>
        <dbReference type="Proteomes" id="UP001601992"/>
    </source>
</evidence>
<gene>
    <name evidence="2" type="ORF">ACFYXQ_46630</name>
</gene>
<dbReference type="Proteomes" id="UP001601992">
    <property type="component" value="Unassembled WGS sequence"/>
</dbReference>
<dbReference type="Pfam" id="PF17765">
    <property type="entry name" value="MLTR_LBD"/>
    <property type="match status" value="1"/>
</dbReference>
<dbReference type="PANTHER" id="PTHR35010:SF2">
    <property type="entry name" value="BLL4672 PROTEIN"/>
    <property type="match status" value="1"/>
</dbReference>
<dbReference type="PROSITE" id="PS50943">
    <property type="entry name" value="HTH_CROC1"/>
    <property type="match status" value="1"/>
</dbReference>
<reference evidence="2 3" key="1">
    <citation type="submission" date="2024-10" db="EMBL/GenBank/DDBJ databases">
        <title>The Natural Products Discovery Center: Release of the First 8490 Sequenced Strains for Exploring Actinobacteria Biosynthetic Diversity.</title>
        <authorList>
            <person name="Kalkreuter E."/>
            <person name="Kautsar S.A."/>
            <person name="Yang D."/>
            <person name="Bader C.D."/>
            <person name="Teijaro C.N."/>
            <person name="Fluegel L."/>
            <person name="Davis C.M."/>
            <person name="Simpson J.R."/>
            <person name="Lauterbach L."/>
            <person name="Steele A.D."/>
            <person name="Gui C."/>
            <person name="Meng S."/>
            <person name="Li G."/>
            <person name="Viehrig K."/>
            <person name="Ye F."/>
            <person name="Su P."/>
            <person name="Kiefer A.F."/>
            <person name="Nichols A."/>
            <person name="Cepeda A.J."/>
            <person name="Yan W."/>
            <person name="Fan B."/>
            <person name="Jiang Y."/>
            <person name="Adhikari A."/>
            <person name="Zheng C.-J."/>
            <person name="Schuster L."/>
            <person name="Cowan T.M."/>
            <person name="Smanski M.J."/>
            <person name="Chevrette M.G."/>
            <person name="De Carvalho L.P.S."/>
            <person name="Shen B."/>
        </authorList>
    </citation>
    <scope>NUCLEOTIDE SEQUENCE [LARGE SCALE GENOMIC DNA]</scope>
    <source>
        <strain evidence="2 3">NPDC002593</strain>
    </source>
</reference>
<evidence type="ECO:0000313" key="2">
    <source>
        <dbReference type="EMBL" id="MFF3575232.1"/>
    </source>
</evidence>
<name>A0ABW6SGA9_9NOCA</name>
<dbReference type="InterPro" id="IPR041413">
    <property type="entry name" value="MLTR_LBD"/>
</dbReference>